<gene>
    <name evidence="4" type="ORF">A3770_02p18760</name>
</gene>
<feature type="compositionally biased region" description="Low complexity" evidence="2">
    <location>
        <begin position="133"/>
        <end position="145"/>
    </location>
</feature>
<keyword evidence="5" id="KW-1185">Reference proteome</keyword>
<feature type="region of interest" description="Disordered" evidence="2">
    <location>
        <begin position="598"/>
        <end position="631"/>
    </location>
</feature>
<dbReference type="PANTHER" id="PTHR13430">
    <property type="match status" value="1"/>
</dbReference>
<dbReference type="GO" id="GO:1990316">
    <property type="term" value="C:Atg1/ULK1 kinase complex"/>
    <property type="evidence" value="ECO:0007669"/>
    <property type="project" value="InterPro"/>
</dbReference>
<dbReference type="AlphaFoldDB" id="A0A5B8MFD9"/>
<dbReference type="GO" id="GO:0034497">
    <property type="term" value="P:protein localization to phagophore assembly site"/>
    <property type="evidence" value="ECO:0007669"/>
    <property type="project" value="TreeGrafter"/>
</dbReference>
<sequence>MSSPGGATRSARSSTTTDEARLEHIATECLAKAVHVVLAARLNRRASSGVTRDNRNRWFNLETEEVDVATPQVDLWKRDTSMTLVAEIYGEKKNARGDDKGGSPAQGGGGNAHLLEAWTFQVRRKDFGADNNSSSGSGSSGSSSSQTRLTRVQRLETPVVYKRAVIFLRSLFCFVRLLPAFSVYQVTKRSPSSKLLITSKIKVVEGKPAYDPEDFSLHEFKQIDTPVGDICAQVLYVSNPVEVLSREYGNSVMYVTPPKPATAATSSSSRAGANVVVTASGEKVDASSFSPAISGSQGFAPHSAPQVMRRQSWSYSRNQMQLEAANSRNKFSDVMVVDPVLEERRPTQNSSLPMRIPNATGRPPSSRGNSVDSSVGGGSSIRRSIVRTPGSSGCSSGSGSIKPLTAPCTSSSFGARVYTSLAASPEEYVVGFSMSHDKSSANSSANERIPMQLPTSALNRRKMEQSSSAGAATGQSIVKATTPGVQVVCSGPGGSSVKSVDSSEMGSYRVPLSCSPQLPFAITPKFSASASSMSYDFQTSPMDSGIPSIRLVRRGTSPRDSSELASMNCSPALENFLDGGMPFPPMLHGSYNKPRIANSNSGTYEEEDQDALPFALDSSPGDSSGRGRGEAQDAAIGAFVRALQEAPPLRNQDASSLSYRTLSSAMLELRQLRETLDTAKTALVK</sequence>
<dbReference type="OrthoDB" id="70161at2759"/>
<feature type="domain" description="Autophagy-related protein 13 N-terminal" evidence="3">
    <location>
        <begin position="29"/>
        <end position="238"/>
    </location>
</feature>
<dbReference type="InterPro" id="IPR018731">
    <property type="entry name" value="Atg13_N"/>
</dbReference>
<feature type="region of interest" description="Disordered" evidence="2">
    <location>
        <begin position="341"/>
        <end position="401"/>
    </location>
</feature>
<evidence type="ECO:0000256" key="1">
    <source>
        <dbReference type="ARBA" id="ARBA00023006"/>
    </source>
</evidence>
<dbReference type="GO" id="GO:0034727">
    <property type="term" value="P:piecemeal microautophagy of the nucleus"/>
    <property type="evidence" value="ECO:0007669"/>
    <property type="project" value="TreeGrafter"/>
</dbReference>
<dbReference type="STRING" id="1764295.A0A5B8MFD9"/>
<dbReference type="InterPro" id="IPR036570">
    <property type="entry name" value="HORMA_dom_sf"/>
</dbReference>
<evidence type="ECO:0000256" key="2">
    <source>
        <dbReference type="SAM" id="MobiDB-lite"/>
    </source>
</evidence>
<dbReference type="Proteomes" id="UP000316726">
    <property type="component" value="Chromosome 2"/>
</dbReference>
<protein>
    <submittedName>
        <fullName evidence="4">Autophagy-related protein</fullName>
    </submittedName>
</protein>
<feature type="compositionally biased region" description="Low complexity" evidence="2">
    <location>
        <begin position="365"/>
        <end position="400"/>
    </location>
</feature>
<name>A0A5B8MFD9_9CHLO</name>
<evidence type="ECO:0000313" key="4">
    <source>
        <dbReference type="EMBL" id="QDZ19358.1"/>
    </source>
</evidence>
<organism evidence="4 5">
    <name type="scientific">Chloropicon primus</name>
    <dbReference type="NCBI Taxonomy" id="1764295"/>
    <lineage>
        <taxon>Eukaryota</taxon>
        <taxon>Viridiplantae</taxon>
        <taxon>Chlorophyta</taxon>
        <taxon>Chloropicophyceae</taxon>
        <taxon>Chloropicales</taxon>
        <taxon>Chloropicaceae</taxon>
        <taxon>Chloropicon</taxon>
    </lineage>
</organism>
<dbReference type="GO" id="GO:0000407">
    <property type="term" value="C:phagophore assembly site"/>
    <property type="evidence" value="ECO:0007669"/>
    <property type="project" value="TreeGrafter"/>
</dbReference>
<dbReference type="PANTHER" id="PTHR13430:SF4">
    <property type="entry name" value="AUTOPHAGY-RELATED PROTEIN 13"/>
    <property type="match status" value="1"/>
</dbReference>
<evidence type="ECO:0000313" key="5">
    <source>
        <dbReference type="Proteomes" id="UP000316726"/>
    </source>
</evidence>
<dbReference type="Gene3D" id="3.30.900.10">
    <property type="entry name" value="HORMA domain"/>
    <property type="match status" value="1"/>
</dbReference>
<accession>A0A5B8MFD9</accession>
<feature type="region of interest" description="Disordered" evidence="2">
    <location>
        <begin position="129"/>
        <end position="149"/>
    </location>
</feature>
<dbReference type="GO" id="GO:0000423">
    <property type="term" value="P:mitophagy"/>
    <property type="evidence" value="ECO:0007669"/>
    <property type="project" value="TreeGrafter"/>
</dbReference>
<keyword evidence="1" id="KW-0072">Autophagy</keyword>
<evidence type="ECO:0000259" key="3">
    <source>
        <dbReference type="Pfam" id="PF10033"/>
    </source>
</evidence>
<dbReference type="InterPro" id="IPR040182">
    <property type="entry name" value="ATG13"/>
</dbReference>
<dbReference type="EMBL" id="CP031035">
    <property type="protein sequence ID" value="QDZ19358.1"/>
    <property type="molecule type" value="Genomic_DNA"/>
</dbReference>
<dbReference type="GO" id="GO:0005829">
    <property type="term" value="C:cytosol"/>
    <property type="evidence" value="ECO:0007669"/>
    <property type="project" value="TreeGrafter"/>
</dbReference>
<reference evidence="4 5" key="1">
    <citation type="submission" date="2018-07" db="EMBL/GenBank/DDBJ databases">
        <title>The complete nuclear genome of the prasinophyte Chloropicon primus (CCMP1205).</title>
        <authorList>
            <person name="Pombert J.-F."/>
            <person name="Otis C."/>
            <person name="Turmel M."/>
            <person name="Lemieux C."/>
        </authorList>
    </citation>
    <scope>NUCLEOTIDE SEQUENCE [LARGE SCALE GENOMIC DNA]</scope>
    <source>
        <strain evidence="4 5">CCMP1205</strain>
    </source>
</reference>
<proteinExistence type="predicted"/>
<dbReference type="Pfam" id="PF10033">
    <property type="entry name" value="ATG13"/>
    <property type="match status" value="1"/>
</dbReference>